<accession>W1YI34</accession>
<evidence type="ECO:0000313" key="1">
    <source>
        <dbReference type="EMBL" id="ETJ42193.1"/>
    </source>
</evidence>
<reference evidence="1" key="1">
    <citation type="submission" date="2013-12" db="EMBL/GenBank/DDBJ databases">
        <title>A Varibaculum cambriense genome reconstructed from a premature infant gut community with otherwise low bacterial novelty that shifts toward anaerobic metabolism during the third week of life.</title>
        <authorList>
            <person name="Brown C.T."/>
            <person name="Sharon I."/>
            <person name="Thomas B.C."/>
            <person name="Castelle C.J."/>
            <person name="Morowitz M.J."/>
            <person name="Banfield J.F."/>
        </authorList>
    </citation>
    <scope>NUCLEOTIDE SEQUENCE</scope>
</reference>
<dbReference type="EMBL" id="AZMM01003842">
    <property type="protein sequence ID" value="ETJ42193.1"/>
    <property type="molecule type" value="Genomic_DNA"/>
</dbReference>
<organism evidence="1">
    <name type="scientific">human gut metagenome</name>
    <dbReference type="NCBI Taxonomy" id="408170"/>
    <lineage>
        <taxon>unclassified sequences</taxon>
        <taxon>metagenomes</taxon>
        <taxon>organismal metagenomes</taxon>
    </lineage>
</organism>
<proteinExistence type="predicted"/>
<dbReference type="Gene3D" id="2.40.420.20">
    <property type="match status" value="1"/>
</dbReference>
<protein>
    <submittedName>
        <fullName evidence="1">Efflux transporter, RND family, MFP subunit</fullName>
    </submittedName>
</protein>
<name>W1YI34_9ZZZZ</name>
<gene>
    <name evidence="1" type="ORF">Q604_UNBC03842G0002</name>
</gene>
<sequence length="40" mass="4045">PIKTGEFGKNSVIVTSGLAKGDIVITAGTQQLQEGTAVSQ</sequence>
<dbReference type="AlphaFoldDB" id="W1YI34"/>
<comment type="caution">
    <text evidence="1">The sequence shown here is derived from an EMBL/GenBank/DDBJ whole genome shotgun (WGS) entry which is preliminary data.</text>
</comment>
<feature type="non-terminal residue" evidence="1">
    <location>
        <position position="1"/>
    </location>
</feature>